<keyword evidence="3" id="KW-1185">Reference proteome</keyword>
<organism evidence="2 3">
    <name type="scientific">Viridothelium virens</name>
    <name type="common">Speckled blister lichen</name>
    <name type="synonym">Trypethelium virens</name>
    <dbReference type="NCBI Taxonomy" id="1048519"/>
    <lineage>
        <taxon>Eukaryota</taxon>
        <taxon>Fungi</taxon>
        <taxon>Dikarya</taxon>
        <taxon>Ascomycota</taxon>
        <taxon>Pezizomycotina</taxon>
        <taxon>Dothideomycetes</taxon>
        <taxon>Dothideomycetes incertae sedis</taxon>
        <taxon>Trypetheliales</taxon>
        <taxon>Trypetheliaceae</taxon>
        <taxon>Viridothelium</taxon>
    </lineage>
</organism>
<proteinExistence type="predicted"/>
<feature type="compositionally biased region" description="Polar residues" evidence="1">
    <location>
        <begin position="1"/>
        <end position="31"/>
    </location>
</feature>
<dbReference type="PANTHER" id="PTHR40460:SF1">
    <property type="entry name" value="CSBD-LIKE DOMAIN-CONTAINING PROTEIN"/>
    <property type="match status" value="1"/>
</dbReference>
<protein>
    <recommendedName>
        <fullName evidence="4">CsbD-like domain-containing protein</fullName>
    </recommendedName>
</protein>
<dbReference type="OrthoDB" id="5309565at2759"/>
<gene>
    <name evidence="2" type="ORF">EV356DRAFT_572598</name>
</gene>
<feature type="compositionally biased region" description="Polar residues" evidence="1">
    <location>
        <begin position="61"/>
        <end position="85"/>
    </location>
</feature>
<evidence type="ECO:0008006" key="4">
    <source>
        <dbReference type="Google" id="ProtNLM"/>
    </source>
</evidence>
<evidence type="ECO:0000313" key="2">
    <source>
        <dbReference type="EMBL" id="KAF2239115.1"/>
    </source>
</evidence>
<dbReference type="Proteomes" id="UP000800092">
    <property type="component" value="Unassembled WGS sequence"/>
</dbReference>
<feature type="compositionally biased region" description="Basic and acidic residues" evidence="1">
    <location>
        <begin position="144"/>
        <end position="159"/>
    </location>
</feature>
<accession>A0A6A6HLY2</accession>
<evidence type="ECO:0000313" key="3">
    <source>
        <dbReference type="Proteomes" id="UP000800092"/>
    </source>
</evidence>
<sequence length="180" mass="18712">MGDKNTSTLQSYVDSATSAVQSAVGSITGNTADKEKAEQTKSKAEAENDLSHATAKAGPVNFSSSGSVTTDDPNRTQGSWNQTIGSGKETLGNLVGAEGLKQQGIEQNRAGKEQEARGQLSDLGSGVTDRAKGTIGGAVAGLTGDREEQERRQAQHDTGKTQQRGVEADLQKQADAQHNA</sequence>
<reference evidence="2" key="1">
    <citation type="journal article" date="2020" name="Stud. Mycol.">
        <title>101 Dothideomycetes genomes: a test case for predicting lifestyles and emergence of pathogens.</title>
        <authorList>
            <person name="Haridas S."/>
            <person name="Albert R."/>
            <person name="Binder M."/>
            <person name="Bloem J."/>
            <person name="Labutti K."/>
            <person name="Salamov A."/>
            <person name="Andreopoulos B."/>
            <person name="Baker S."/>
            <person name="Barry K."/>
            <person name="Bills G."/>
            <person name="Bluhm B."/>
            <person name="Cannon C."/>
            <person name="Castanera R."/>
            <person name="Culley D."/>
            <person name="Daum C."/>
            <person name="Ezra D."/>
            <person name="Gonzalez J."/>
            <person name="Henrissat B."/>
            <person name="Kuo A."/>
            <person name="Liang C."/>
            <person name="Lipzen A."/>
            <person name="Lutzoni F."/>
            <person name="Magnuson J."/>
            <person name="Mondo S."/>
            <person name="Nolan M."/>
            <person name="Ohm R."/>
            <person name="Pangilinan J."/>
            <person name="Park H.-J."/>
            <person name="Ramirez L."/>
            <person name="Alfaro M."/>
            <person name="Sun H."/>
            <person name="Tritt A."/>
            <person name="Yoshinaga Y."/>
            <person name="Zwiers L.-H."/>
            <person name="Turgeon B."/>
            <person name="Goodwin S."/>
            <person name="Spatafora J."/>
            <person name="Crous P."/>
            <person name="Grigoriev I."/>
        </authorList>
    </citation>
    <scope>NUCLEOTIDE SEQUENCE</scope>
    <source>
        <strain evidence="2">Tuck. ex Michener</strain>
    </source>
</reference>
<dbReference type="AlphaFoldDB" id="A0A6A6HLY2"/>
<dbReference type="PANTHER" id="PTHR40460">
    <property type="entry name" value="CHROMOSOME 1, WHOLE GENOME SHOTGUN SEQUENCE"/>
    <property type="match status" value="1"/>
</dbReference>
<dbReference type="EMBL" id="ML991773">
    <property type="protein sequence ID" value="KAF2239115.1"/>
    <property type="molecule type" value="Genomic_DNA"/>
</dbReference>
<feature type="compositionally biased region" description="Basic and acidic residues" evidence="1">
    <location>
        <begin position="32"/>
        <end position="50"/>
    </location>
</feature>
<dbReference type="SUPFAM" id="SSF69047">
    <property type="entry name" value="Hypothetical protein YjbJ"/>
    <property type="match status" value="1"/>
</dbReference>
<evidence type="ECO:0000256" key="1">
    <source>
        <dbReference type="SAM" id="MobiDB-lite"/>
    </source>
</evidence>
<name>A0A6A6HLY2_VIRVR</name>
<dbReference type="InterPro" id="IPR036629">
    <property type="entry name" value="YjbJ_sf"/>
</dbReference>
<feature type="region of interest" description="Disordered" evidence="1">
    <location>
        <begin position="1"/>
        <end position="180"/>
    </location>
</feature>